<comment type="caution">
    <text evidence="1">The sequence shown here is derived from an EMBL/GenBank/DDBJ whole genome shotgun (WGS) entry which is preliminary data.</text>
</comment>
<dbReference type="EMBL" id="JAXCGZ010010065">
    <property type="protein sequence ID" value="KAK7075848.1"/>
    <property type="molecule type" value="Genomic_DNA"/>
</dbReference>
<accession>A0AAN9A5P1</accession>
<organism evidence="1 2">
    <name type="scientific">Halocaridina rubra</name>
    <name type="common">Hawaiian red shrimp</name>
    <dbReference type="NCBI Taxonomy" id="373956"/>
    <lineage>
        <taxon>Eukaryota</taxon>
        <taxon>Metazoa</taxon>
        <taxon>Ecdysozoa</taxon>
        <taxon>Arthropoda</taxon>
        <taxon>Crustacea</taxon>
        <taxon>Multicrustacea</taxon>
        <taxon>Malacostraca</taxon>
        <taxon>Eumalacostraca</taxon>
        <taxon>Eucarida</taxon>
        <taxon>Decapoda</taxon>
        <taxon>Pleocyemata</taxon>
        <taxon>Caridea</taxon>
        <taxon>Atyoidea</taxon>
        <taxon>Atyidae</taxon>
        <taxon>Halocaridina</taxon>
    </lineage>
</organism>
<dbReference type="Proteomes" id="UP001381693">
    <property type="component" value="Unassembled WGS sequence"/>
</dbReference>
<name>A0AAN9A5P1_HALRR</name>
<proteinExistence type="predicted"/>
<reference evidence="1 2" key="1">
    <citation type="submission" date="2023-11" db="EMBL/GenBank/DDBJ databases">
        <title>Halocaridina rubra genome assembly.</title>
        <authorList>
            <person name="Smith C."/>
        </authorList>
    </citation>
    <scope>NUCLEOTIDE SEQUENCE [LARGE SCALE GENOMIC DNA]</scope>
    <source>
        <strain evidence="1">EP-1</strain>
        <tissue evidence="1">Whole</tissue>
    </source>
</reference>
<sequence>MGWRFLRYLFTAPTFSSRSSVPFFQLFPVAEFTTYNSKRSEKPELTHHSMLLRNILCIQICSVLNRSLKIWEVLVGLDMNYKFPFTL</sequence>
<keyword evidence="2" id="KW-1185">Reference proteome</keyword>
<dbReference type="AlphaFoldDB" id="A0AAN9A5P1"/>
<evidence type="ECO:0000313" key="1">
    <source>
        <dbReference type="EMBL" id="KAK7075848.1"/>
    </source>
</evidence>
<gene>
    <name evidence="1" type="ORF">SK128_011417</name>
</gene>
<protein>
    <submittedName>
        <fullName evidence="1">Uncharacterized protein</fullName>
    </submittedName>
</protein>
<evidence type="ECO:0000313" key="2">
    <source>
        <dbReference type="Proteomes" id="UP001381693"/>
    </source>
</evidence>